<dbReference type="PANTHER" id="PTHR12110">
    <property type="entry name" value="HYDROXYPYRUVATE ISOMERASE"/>
    <property type="match status" value="1"/>
</dbReference>
<dbReference type="SUPFAM" id="SSF51658">
    <property type="entry name" value="Xylose isomerase-like"/>
    <property type="match status" value="1"/>
</dbReference>
<keyword evidence="2" id="KW-0413">Isomerase</keyword>
<dbReference type="GO" id="GO:0016853">
    <property type="term" value="F:isomerase activity"/>
    <property type="evidence" value="ECO:0007669"/>
    <property type="project" value="UniProtKB-KW"/>
</dbReference>
<accession>A0A9D2S2U5</accession>
<feature type="domain" description="Xylose isomerase-like TIM barrel" evidence="1">
    <location>
        <begin position="25"/>
        <end position="256"/>
    </location>
</feature>
<dbReference type="Proteomes" id="UP000824209">
    <property type="component" value="Unassembled WGS sequence"/>
</dbReference>
<evidence type="ECO:0000259" key="1">
    <source>
        <dbReference type="Pfam" id="PF01261"/>
    </source>
</evidence>
<dbReference type="InterPro" id="IPR050312">
    <property type="entry name" value="IolE/XylAMocC-like"/>
</dbReference>
<dbReference type="Gene3D" id="3.20.20.150">
    <property type="entry name" value="Divalent-metal-dependent TIM barrel enzymes"/>
    <property type="match status" value="1"/>
</dbReference>
<reference evidence="2" key="2">
    <citation type="submission" date="2021-04" db="EMBL/GenBank/DDBJ databases">
        <authorList>
            <person name="Gilroy R."/>
        </authorList>
    </citation>
    <scope>NUCLEOTIDE SEQUENCE</scope>
    <source>
        <strain evidence="2">ChiBcec8-14828</strain>
    </source>
</reference>
<evidence type="ECO:0000313" key="3">
    <source>
        <dbReference type="Proteomes" id="UP000824209"/>
    </source>
</evidence>
<name>A0A9D2S2U5_9FIRM</name>
<gene>
    <name evidence="2" type="ORF">H9943_09550</name>
</gene>
<comment type="caution">
    <text evidence="2">The sequence shown here is derived from an EMBL/GenBank/DDBJ whole genome shotgun (WGS) entry which is preliminary data.</text>
</comment>
<dbReference type="InterPro" id="IPR013022">
    <property type="entry name" value="Xyl_isomerase-like_TIM-brl"/>
</dbReference>
<dbReference type="AlphaFoldDB" id="A0A9D2S2U5"/>
<dbReference type="EMBL" id="DWYA01000086">
    <property type="protein sequence ID" value="HJB40625.1"/>
    <property type="molecule type" value="Genomic_DNA"/>
</dbReference>
<reference evidence="2" key="1">
    <citation type="journal article" date="2021" name="PeerJ">
        <title>Extensive microbial diversity within the chicken gut microbiome revealed by metagenomics and culture.</title>
        <authorList>
            <person name="Gilroy R."/>
            <person name="Ravi A."/>
            <person name="Getino M."/>
            <person name="Pursley I."/>
            <person name="Horton D.L."/>
            <person name="Alikhan N.F."/>
            <person name="Baker D."/>
            <person name="Gharbi K."/>
            <person name="Hall N."/>
            <person name="Watson M."/>
            <person name="Adriaenssens E.M."/>
            <person name="Foster-Nyarko E."/>
            <person name="Jarju S."/>
            <person name="Secka A."/>
            <person name="Antonio M."/>
            <person name="Oren A."/>
            <person name="Chaudhuri R.R."/>
            <person name="La Ragione R."/>
            <person name="Hildebrand F."/>
            <person name="Pallen M.J."/>
        </authorList>
    </citation>
    <scope>NUCLEOTIDE SEQUENCE</scope>
    <source>
        <strain evidence="2">ChiBcec8-14828</strain>
    </source>
</reference>
<evidence type="ECO:0000313" key="2">
    <source>
        <dbReference type="EMBL" id="HJB40625.1"/>
    </source>
</evidence>
<sequence>MLQLGMRAHDFAPAMPAEPFIDGLSKANIRQIQLAFEKSFSDLDVSTGHYSAGLAQYISGLLHEKHVHCAVLGCYINPVVPDEALRKKEVDRFVERLRYAKHMGADMVGTETGRFSIDFSVTEKTNSEECYRVLLESFSKICAAAEALGVTVGVEGVFDHTLSNPKKMQRFLKDLASPSIEVILDFANLLSPQAAAMPGEQERLVHEAFERYGSRISVLHLKDCIFDANGVQQCVAPGTGLVDFQPLMKLIKKEKPYIVGLLEESSAERFAADCAFFQNQWEMA</sequence>
<dbReference type="Pfam" id="PF01261">
    <property type="entry name" value="AP_endonuc_2"/>
    <property type="match status" value="1"/>
</dbReference>
<organism evidence="2 3">
    <name type="scientific">Candidatus Ruthenibacterium avium</name>
    <dbReference type="NCBI Taxonomy" id="2838751"/>
    <lineage>
        <taxon>Bacteria</taxon>
        <taxon>Bacillati</taxon>
        <taxon>Bacillota</taxon>
        <taxon>Clostridia</taxon>
        <taxon>Eubacteriales</taxon>
        <taxon>Oscillospiraceae</taxon>
        <taxon>Ruthenibacterium</taxon>
    </lineage>
</organism>
<proteinExistence type="predicted"/>
<dbReference type="InterPro" id="IPR036237">
    <property type="entry name" value="Xyl_isomerase-like_sf"/>
</dbReference>
<protein>
    <submittedName>
        <fullName evidence="2">Sugar phosphate isomerase/epimerase</fullName>
    </submittedName>
</protein>